<dbReference type="PANTHER" id="PTHR31065">
    <property type="entry name" value="PLATZ TRANSCRIPTION FACTOR FAMILY PROTEIN"/>
    <property type="match status" value="1"/>
</dbReference>
<dbReference type="Proteomes" id="UP001151287">
    <property type="component" value="Unassembled WGS sequence"/>
</dbReference>
<proteinExistence type="predicted"/>
<dbReference type="Pfam" id="PF04640">
    <property type="entry name" value="PLATZ"/>
    <property type="match status" value="1"/>
</dbReference>
<dbReference type="PANTHER" id="PTHR31065:SF35">
    <property type="entry name" value="PLATZ TRANSCRIPTION FACTOR FAMILY PROTEIN"/>
    <property type="match status" value="1"/>
</dbReference>
<sequence length="179" mass="20559">MVSPMIRISREEMGPPWLRPLLKTNFFVPCEIHRDSGKKECNMYCLDCTGPALCSICLANHKDHHVVQIRRSSYHNVIRISDVSKFIDVSCVQPYVINGAKIVFLNERPQPRLGKGVTNTCEICCRSLPENPFRFCSLGCKLWQFLMRYFSTPDTDFPMKNVIDFLFCLLPVMSSSSML</sequence>
<evidence type="ECO:0000313" key="2">
    <source>
        <dbReference type="Proteomes" id="UP001151287"/>
    </source>
</evidence>
<reference evidence="1" key="1">
    <citation type="journal article" date="2022" name="Cell">
        <title>Repeat-based holocentromeres influence genome architecture and karyotype evolution.</title>
        <authorList>
            <person name="Hofstatter P.G."/>
            <person name="Thangavel G."/>
            <person name="Lux T."/>
            <person name="Neumann P."/>
            <person name="Vondrak T."/>
            <person name="Novak P."/>
            <person name="Zhang M."/>
            <person name="Costa L."/>
            <person name="Castellani M."/>
            <person name="Scott A."/>
            <person name="Toegelov H."/>
            <person name="Fuchs J."/>
            <person name="Mata-Sucre Y."/>
            <person name="Dias Y."/>
            <person name="Vanzela A.L.L."/>
            <person name="Huettel B."/>
            <person name="Almeida C.C.S."/>
            <person name="Simkova H."/>
            <person name="Souza G."/>
            <person name="Pedrosa-Harand A."/>
            <person name="Macas J."/>
            <person name="Mayer K.F.X."/>
            <person name="Houben A."/>
            <person name="Marques A."/>
        </authorList>
    </citation>
    <scope>NUCLEOTIDE SEQUENCE</scope>
    <source>
        <strain evidence="1">RhyBre1mFocal</strain>
    </source>
</reference>
<evidence type="ECO:0008006" key="3">
    <source>
        <dbReference type="Google" id="ProtNLM"/>
    </source>
</evidence>
<dbReference type="OrthoDB" id="1908108at2759"/>
<dbReference type="AlphaFoldDB" id="A0A9Q0CU83"/>
<name>A0A9Q0CU83_9POAL</name>
<organism evidence="1 2">
    <name type="scientific">Rhynchospora breviuscula</name>
    <dbReference type="NCBI Taxonomy" id="2022672"/>
    <lineage>
        <taxon>Eukaryota</taxon>
        <taxon>Viridiplantae</taxon>
        <taxon>Streptophyta</taxon>
        <taxon>Embryophyta</taxon>
        <taxon>Tracheophyta</taxon>
        <taxon>Spermatophyta</taxon>
        <taxon>Magnoliopsida</taxon>
        <taxon>Liliopsida</taxon>
        <taxon>Poales</taxon>
        <taxon>Cyperaceae</taxon>
        <taxon>Cyperoideae</taxon>
        <taxon>Rhynchosporeae</taxon>
        <taxon>Rhynchospora</taxon>
    </lineage>
</organism>
<evidence type="ECO:0000313" key="1">
    <source>
        <dbReference type="EMBL" id="KAJ1699950.1"/>
    </source>
</evidence>
<dbReference type="EMBL" id="JAMQYH010000002">
    <property type="protein sequence ID" value="KAJ1699950.1"/>
    <property type="molecule type" value="Genomic_DNA"/>
</dbReference>
<accession>A0A9Q0CU83</accession>
<keyword evidence="2" id="KW-1185">Reference proteome</keyword>
<gene>
    <name evidence="1" type="ORF">LUZ63_008462</name>
</gene>
<protein>
    <recommendedName>
        <fullName evidence="3">PLATZ transcription factor family protein</fullName>
    </recommendedName>
</protein>
<dbReference type="InterPro" id="IPR006734">
    <property type="entry name" value="PLATZ"/>
</dbReference>
<comment type="caution">
    <text evidence="1">The sequence shown here is derived from an EMBL/GenBank/DDBJ whole genome shotgun (WGS) entry which is preliminary data.</text>
</comment>